<reference evidence="9" key="1">
    <citation type="journal article" date="2019" name="Int. J. Syst. Evol. Microbiol.">
        <title>The Global Catalogue of Microorganisms (GCM) 10K type strain sequencing project: providing services to taxonomists for standard genome sequencing and annotation.</title>
        <authorList>
            <consortium name="The Broad Institute Genomics Platform"/>
            <consortium name="The Broad Institute Genome Sequencing Center for Infectious Disease"/>
            <person name="Wu L."/>
            <person name="Ma J."/>
        </authorList>
    </citation>
    <scope>NUCLEOTIDE SEQUENCE [LARGE SCALE GENOMIC DNA]</scope>
    <source>
        <strain evidence="9">CGMCC-1.15741</strain>
    </source>
</reference>
<accession>A0ABW1SEB8</accession>
<evidence type="ECO:0000256" key="3">
    <source>
        <dbReference type="ARBA" id="ARBA00022763"/>
    </source>
</evidence>
<comment type="caution">
    <text evidence="8">The sequence shown here is derived from an EMBL/GenBank/DDBJ whole genome shotgun (WGS) entry which is preliminary data.</text>
</comment>
<evidence type="ECO:0000256" key="4">
    <source>
        <dbReference type="ARBA" id="ARBA00025589"/>
    </source>
</evidence>
<dbReference type="RefSeq" id="WP_377381945.1">
    <property type="nucleotide sequence ID" value="NZ_JBHSSW010000066.1"/>
</dbReference>
<feature type="domain" description="DNA polymerase Y-family little finger" evidence="7">
    <location>
        <begin position="264"/>
        <end position="342"/>
    </location>
</feature>
<evidence type="ECO:0000313" key="8">
    <source>
        <dbReference type="EMBL" id="MFC6200067.1"/>
    </source>
</evidence>
<comment type="catalytic activity">
    <reaction evidence="5">
        <text>DNA(n) + a 2'-deoxyribonucleoside 5'-triphosphate = DNA(n+1) + diphosphate</text>
        <dbReference type="Rhea" id="RHEA:22508"/>
        <dbReference type="Rhea" id="RHEA-COMP:17339"/>
        <dbReference type="Rhea" id="RHEA-COMP:17340"/>
        <dbReference type="ChEBI" id="CHEBI:33019"/>
        <dbReference type="ChEBI" id="CHEBI:61560"/>
        <dbReference type="ChEBI" id="CHEBI:173112"/>
        <dbReference type="EC" id="2.7.7.7"/>
    </reaction>
</comment>
<dbReference type="Pfam" id="PF00817">
    <property type="entry name" value="IMS"/>
    <property type="match status" value="1"/>
</dbReference>
<evidence type="ECO:0000256" key="1">
    <source>
        <dbReference type="ARBA" id="ARBA00011245"/>
    </source>
</evidence>
<evidence type="ECO:0000256" key="5">
    <source>
        <dbReference type="ARBA" id="ARBA00049244"/>
    </source>
</evidence>
<feature type="domain" description="UmuC" evidence="6">
    <location>
        <begin position="39"/>
        <end position="163"/>
    </location>
</feature>
<gene>
    <name evidence="8" type="ORF">ACFQDM_18490</name>
</gene>
<dbReference type="InterPro" id="IPR050356">
    <property type="entry name" value="SulA_CellDiv_inhibitor"/>
</dbReference>
<dbReference type="Proteomes" id="UP001596303">
    <property type="component" value="Unassembled WGS sequence"/>
</dbReference>
<comment type="subunit">
    <text evidence="1">Monomer.</text>
</comment>
<dbReference type="Pfam" id="PF11799">
    <property type="entry name" value="IMS_C"/>
    <property type="match status" value="1"/>
</dbReference>
<dbReference type="InterPro" id="IPR001126">
    <property type="entry name" value="UmuC"/>
</dbReference>
<keyword evidence="3" id="KW-0227">DNA damage</keyword>
<keyword evidence="9" id="KW-1185">Reference proteome</keyword>
<dbReference type="PANTHER" id="PTHR35369">
    <property type="entry name" value="BLR3025 PROTEIN-RELATED"/>
    <property type="match status" value="1"/>
</dbReference>
<dbReference type="SUPFAM" id="SSF56672">
    <property type="entry name" value="DNA/RNA polymerases"/>
    <property type="match status" value="1"/>
</dbReference>
<evidence type="ECO:0000256" key="2">
    <source>
        <dbReference type="ARBA" id="ARBA00012417"/>
    </source>
</evidence>
<proteinExistence type="predicted"/>
<dbReference type="PANTHER" id="PTHR35369:SF2">
    <property type="entry name" value="BLR3025 PROTEIN"/>
    <property type="match status" value="1"/>
</dbReference>
<evidence type="ECO:0000313" key="9">
    <source>
        <dbReference type="Proteomes" id="UP001596303"/>
    </source>
</evidence>
<dbReference type="InterPro" id="IPR017961">
    <property type="entry name" value="DNA_pol_Y-fam_little_finger"/>
</dbReference>
<comment type="function">
    <text evidence="4">Poorly processive, error-prone DNA polymerase involved in untargeted mutagenesis. Copies undamaged DNA at stalled replication forks, which arise in vivo from mismatched or misaligned primer ends. These misaligned primers can be extended by PolIV. Exhibits no 3'-5' exonuclease (proofreading) activity. May be involved in translesional synthesis, in conjunction with the beta clamp from PolIII.</text>
</comment>
<sequence length="629" mass="70259">MKRFLSVWFPEWPLTRLRRARRGRTRGTARQSAQLAEERRAPFVLVESGAHGLRVVAANESARSAGVSEGLRFTDARARLPSIDSEEIDRAGDARALHHLGDWMIRIAPLVALDGDDGLMIETTGCAHLYGGEAAMVQSISQLLYREGIEHRLGLASTPGAAGAIARARSGVILPDGDEADGLADLPVAVLRVSEKAETLLRRFGLTRIGQLYGLDRKSLARRFHSREAADAVVLRLDQALGLRREPLKPLRPPPDYAARLPCPEPLLSTEGLVAGLEKLASQLCEDLKTLGQGAREFTLFAYRCDGDVKQASIRLARPSSDPIHLQKLFANHMERIDPGFGIDFLTLEARHVGRLNLSVRALSGALAGSDVDEVSLAALSDRISAKLGVESVRISQPHESYFPERSEHWKSFEGELPETAITAQIDRLRPIRLFDHPEPLEVLAQVPDGAPQRFYWRRILRVIAWVEGPERMAPEWWRYTAPPAAAPSPEGSDRKWLTPRADPRADAQIIARARKEAEAAIDESEHVIRLRPSAFSAGLTHEPQSKLLQSVIKACDEVKESEQIEQVWLRQAEMEDARRAEMRRHMPRARDYYRVEDERGGRYWIFREGLYGDGRGGLPQWFIHGVFA</sequence>
<evidence type="ECO:0000259" key="7">
    <source>
        <dbReference type="Pfam" id="PF11799"/>
    </source>
</evidence>
<evidence type="ECO:0000259" key="6">
    <source>
        <dbReference type="Pfam" id="PF00817"/>
    </source>
</evidence>
<dbReference type="EC" id="2.7.7.7" evidence="2"/>
<organism evidence="8 9">
    <name type="scientific">Ponticaulis profundi</name>
    <dbReference type="NCBI Taxonomy" id="2665222"/>
    <lineage>
        <taxon>Bacteria</taxon>
        <taxon>Pseudomonadati</taxon>
        <taxon>Pseudomonadota</taxon>
        <taxon>Alphaproteobacteria</taxon>
        <taxon>Hyphomonadales</taxon>
        <taxon>Hyphomonadaceae</taxon>
        <taxon>Ponticaulis</taxon>
    </lineage>
</organism>
<dbReference type="CDD" id="cd03468">
    <property type="entry name" value="PolY_like"/>
    <property type="match status" value="1"/>
</dbReference>
<protein>
    <recommendedName>
        <fullName evidence="2">DNA-directed DNA polymerase</fullName>
        <ecNumber evidence="2">2.7.7.7</ecNumber>
    </recommendedName>
</protein>
<dbReference type="EMBL" id="JBHSSW010000066">
    <property type="protein sequence ID" value="MFC6200067.1"/>
    <property type="molecule type" value="Genomic_DNA"/>
</dbReference>
<dbReference type="InterPro" id="IPR043502">
    <property type="entry name" value="DNA/RNA_pol_sf"/>
</dbReference>
<name>A0ABW1SEB8_9PROT</name>